<dbReference type="PANTHER" id="PTHR43191:SF7">
    <property type="entry name" value="OBP33PEP LIKE PROTEIN"/>
    <property type="match status" value="1"/>
</dbReference>
<keyword evidence="1 5" id="KW-0489">Methyltransferase</keyword>
<evidence type="ECO:0000256" key="1">
    <source>
        <dbReference type="ARBA" id="ARBA00022603"/>
    </source>
</evidence>
<dbReference type="GO" id="GO:0032259">
    <property type="term" value="P:methylation"/>
    <property type="evidence" value="ECO:0007669"/>
    <property type="project" value="UniProtKB-KW"/>
</dbReference>
<accession>A0A1D6F0W4</accession>
<dbReference type="ExpressionAtlas" id="A0A1D6F0W4">
    <property type="expression patterns" value="baseline and differential"/>
</dbReference>
<dbReference type="InterPro" id="IPR051259">
    <property type="entry name" value="rRNA_Methyltransferase"/>
</dbReference>
<evidence type="ECO:0000313" key="5">
    <source>
        <dbReference type="EMBL" id="ONM25122.1"/>
    </source>
</evidence>
<feature type="domain" description="tRNA/rRNA methyltransferase SpoU type" evidence="4">
    <location>
        <begin position="60"/>
        <end position="135"/>
    </location>
</feature>
<dbReference type="SUPFAM" id="SSF75217">
    <property type="entry name" value="alpha/beta knot"/>
    <property type="match status" value="1"/>
</dbReference>
<protein>
    <submittedName>
        <fullName evidence="5">tRNA/rRNA methyltransferase (SpoU) family protein</fullName>
    </submittedName>
</protein>
<organism evidence="5">
    <name type="scientific">Zea mays</name>
    <name type="common">Maize</name>
    <dbReference type="NCBI Taxonomy" id="4577"/>
    <lineage>
        <taxon>Eukaryota</taxon>
        <taxon>Viridiplantae</taxon>
        <taxon>Streptophyta</taxon>
        <taxon>Embryophyta</taxon>
        <taxon>Tracheophyta</taxon>
        <taxon>Spermatophyta</taxon>
        <taxon>Magnoliopsida</taxon>
        <taxon>Liliopsida</taxon>
        <taxon>Poales</taxon>
        <taxon>Poaceae</taxon>
        <taxon>PACMAD clade</taxon>
        <taxon>Panicoideae</taxon>
        <taxon>Andropogonodae</taxon>
        <taxon>Andropogoneae</taxon>
        <taxon>Tripsacinae</taxon>
        <taxon>Zea</taxon>
    </lineage>
</organism>
<gene>
    <name evidence="5" type="ORF">ZEAMMB73_Zm00001d006794</name>
</gene>
<evidence type="ECO:0000256" key="2">
    <source>
        <dbReference type="ARBA" id="ARBA00022679"/>
    </source>
</evidence>
<dbReference type="STRING" id="4577.A0A1D6F0W4"/>
<dbReference type="eggNOG" id="KOG0838">
    <property type="taxonomic scope" value="Eukaryota"/>
</dbReference>
<proteinExistence type="predicted"/>
<dbReference type="InterPro" id="IPR029028">
    <property type="entry name" value="Alpha/beta_knot_MTases"/>
</dbReference>
<dbReference type="Pfam" id="PF00588">
    <property type="entry name" value="SpoU_methylase"/>
    <property type="match status" value="1"/>
</dbReference>
<dbReference type="PANTHER" id="PTHR43191">
    <property type="entry name" value="RRNA METHYLTRANSFERASE 3"/>
    <property type="match status" value="1"/>
</dbReference>
<sequence length="210" mass="22808">MSAPLAAMAPPRTFASVTSSLSRSPAPTSRQAGEQILASPTPKPYPFASFLPDMCFFVSLQDERGCDICGVEITDDAQPVTAHPFRRSTAFLFGNEGTGLSQKECEICDFFVYIPQYGGGTASLNVTVAASIVLHHFGVWAGFTERGREGNKFVVAERPQGHSRGLYCTDSVEAVVEERKMRKENACDVLEENGCSHLQESNGLDLMFAD</sequence>
<keyword evidence="2 5" id="KW-0808">Transferase</keyword>
<dbReference type="InterPro" id="IPR001537">
    <property type="entry name" value="SpoU_MeTrfase"/>
</dbReference>
<evidence type="ECO:0000259" key="4">
    <source>
        <dbReference type="Pfam" id="PF00588"/>
    </source>
</evidence>
<dbReference type="InterPro" id="IPR029026">
    <property type="entry name" value="tRNA_m1G_MTases_N"/>
</dbReference>
<dbReference type="SMR" id="A0A1D6F0W4"/>
<dbReference type="GO" id="GO:0006396">
    <property type="term" value="P:RNA processing"/>
    <property type="evidence" value="ECO:0007669"/>
    <property type="project" value="InterPro"/>
</dbReference>
<evidence type="ECO:0000256" key="3">
    <source>
        <dbReference type="SAM" id="MobiDB-lite"/>
    </source>
</evidence>
<dbReference type="PaxDb" id="4577-GRMZM2G043174_P01"/>
<name>A0A1D6F0W4_MAIZE</name>
<feature type="compositionally biased region" description="Polar residues" evidence="3">
    <location>
        <begin position="16"/>
        <end position="32"/>
    </location>
</feature>
<reference evidence="5" key="1">
    <citation type="submission" date="2015-12" db="EMBL/GenBank/DDBJ databases">
        <title>Update maize B73 reference genome by single molecule sequencing technologies.</title>
        <authorList>
            <consortium name="Maize Genome Sequencing Project"/>
            <person name="Ware D."/>
        </authorList>
    </citation>
    <scope>NUCLEOTIDE SEQUENCE [LARGE SCALE GENOMIC DNA]</scope>
    <source>
        <tissue evidence="5">Seedling</tissue>
    </source>
</reference>
<dbReference type="AlphaFoldDB" id="A0A1D6F0W4"/>
<dbReference type="GO" id="GO:0008173">
    <property type="term" value="F:RNA methyltransferase activity"/>
    <property type="evidence" value="ECO:0007669"/>
    <property type="project" value="InterPro"/>
</dbReference>
<feature type="region of interest" description="Disordered" evidence="3">
    <location>
        <begin position="16"/>
        <end position="37"/>
    </location>
</feature>
<dbReference type="EMBL" id="CM007648">
    <property type="protein sequence ID" value="ONM25122.1"/>
    <property type="molecule type" value="Genomic_DNA"/>
</dbReference>
<dbReference type="Gene3D" id="3.40.1280.10">
    <property type="match status" value="1"/>
</dbReference>
<dbReference type="GO" id="GO:0003723">
    <property type="term" value="F:RNA binding"/>
    <property type="evidence" value="ECO:0007669"/>
    <property type="project" value="InterPro"/>
</dbReference>